<dbReference type="AlphaFoldDB" id="A0A5B6VYB1"/>
<proteinExistence type="predicted"/>
<dbReference type="Proteomes" id="UP000325315">
    <property type="component" value="Unassembled WGS sequence"/>
</dbReference>
<evidence type="ECO:0000313" key="2">
    <source>
        <dbReference type="Proteomes" id="UP000325315"/>
    </source>
</evidence>
<gene>
    <name evidence="1" type="ORF">EPI10_024600</name>
</gene>
<accession>A0A5B6VYB1</accession>
<dbReference type="EMBL" id="SMMG02000005">
    <property type="protein sequence ID" value="KAA3474300.1"/>
    <property type="molecule type" value="Genomic_DNA"/>
</dbReference>
<sequence>MVIVRTFLVITASKNWELHQMGVHNAFLYSDLDKEFETSISLLVFLARYDSKGVYLSNCFHLKDLRVLKYFLGIEVTWCSRFLCQRKYALDIISKVGLLGAKPVGSPVEQNHILTHAIGELIANLESYQRLIGHLIYLAITHLDLTYFVYVLQANVSSSMQIVSCLYKVGVTQIGLRALSLDGL</sequence>
<keyword evidence="2" id="KW-1185">Reference proteome</keyword>
<dbReference type="OrthoDB" id="128382at2759"/>
<reference evidence="2" key="1">
    <citation type="journal article" date="2019" name="Plant Biotechnol. J.">
        <title>Genome sequencing of the Australian wild diploid species Gossypium australe highlights disease resistance and delayed gland morphogenesis.</title>
        <authorList>
            <person name="Cai Y."/>
            <person name="Cai X."/>
            <person name="Wang Q."/>
            <person name="Wang P."/>
            <person name="Zhang Y."/>
            <person name="Cai C."/>
            <person name="Xu Y."/>
            <person name="Wang K."/>
            <person name="Zhou Z."/>
            <person name="Wang C."/>
            <person name="Geng S."/>
            <person name="Li B."/>
            <person name="Dong Q."/>
            <person name="Hou Y."/>
            <person name="Wang H."/>
            <person name="Ai P."/>
            <person name="Liu Z."/>
            <person name="Yi F."/>
            <person name="Sun M."/>
            <person name="An G."/>
            <person name="Cheng J."/>
            <person name="Zhang Y."/>
            <person name="Shi Q."/>
            <person name="Xie Y."/>
            <person name="Shi X."/>
            <person name="Chang Y."/>
            <person name="Huang F."/>
            <person name="Chen Y."/>
            <person name="Hong S."/>
            <person name="Mi L."/>
            <person name="Sun Q."/>
            <person name="Zhang L."/>
            <person name="Zhou B."/>
            <person name="Peng R."/>
            <person name="Zhang X."/>
            <person name="Liu F."/>
        </authorList>
    </citation>
    <scope>NUCLEOTIDE SEQUENCE [LARGE SCALE GENOMIC DNA]</scope>
    <source>
        <strain evidence="2">cv. PA1801</strain>
    </source>
</reference>
<organism evidence="1 2">
    <name type="scientific">Gossypium australe</name>
    <dbReference type="NCBI Taxonomy" id="47621"/>
    <lineage>
        <taxon>Eukaryota</taxon>
        <taxon>Viridiplantae</taxon>
        <taxon>Streptophyta</taxon>
        <taxon>Embryophyta</taxon>
        <taxon>Tracheophyta</taxon>
        <taxon>Spermatophyta</taxon>
        <taxon>Magnoliopsida</taxon>
        <taxon>eudicotyledons</taxon>
        <taxon>Gunneridae</taxon>
        <taxon>Pentapetalae</taxon>
        <taxon>rosids</taxon>
        <taxon>malvids</taxon>
        <taxon>Malvales</taxon>
        <taxon>Malvaceae</taxon>
        <taxon>Malvoideae</taxon>
        <taxon>Gossypium</taxon>
    </lineage>
</organism>
<name>A0A5B6VYB1_9ROSI</name>
<evidence type="ECO:0000313" key="1">
    <source>
        <dbReference type="EMBL" id="KAA3474300.1"/>
    </source>
</evidence>
<protein>
    <submittedName>
        <fullName evidence="1">Retrovirus-related Pol polyprotein from transposon TNT 1-94</fullName>
    </submittedName>
</protein>
<comment type="caution">
    <text evidence="1">The sequence shown here is derived from an EMBL/GenBank/DDBJ whole genome shotgun (WGS) entry which is preliminary data.</text>
</comment>